<accession>A0A172WJB4</accession>
<sequence>MNHPLHKQQSKFIVDSYFIKTFLFQNRNDAPENLPLHVYRQHSAKTAFWGGASHEEENINPVSFNRQAINQSHFHDVNSGFWVLNFFQNLNHFLNLLGQVLTRP</sequence>
<keyword evidence="2" id="KW-1185">Reference proteome</keyword>
<name>A0A172WJB4_9EURY</name>
<proteinExistence type="predicted"/>
<reference evidence="2" key="1">
    <citation type="journal article" date="2016" name="Syst. Appl. Microbiol.">
        <title>Thermococcus piezophilus sp. nov., a novel hyperthermophilic and piezophilic archaeon with a broad pressure range for growth, isolated from a deepest hydrothermal vent at the Mid-Cayman Rise.</title>
        <authorList>
            <person name="Dalmasso C."/>
            <person name="Oger P."/>
            <person name="Selva G."/>
            <person name="Courtine D."/>
            <person name="L'Haridon S."/>
            <person name="Garlaschelli A."/>
            <person name="Roussel E."/>
            <person name="Miyazaki J."/>
            <person name="Reveillaud J."/>
            <person name="Jebbar M."/>
            <person name="Takai K."/>
            <person name="Maignien L."/>
            <person name="Alain K."/>
        </authorList>
    </citation>
    <scope>NUCLEOTIDE SEQUENCE [LARGE SCALE GENOMIC DNA]</scope>
    <source>
        <strain evidence="2">CDGS</strain>
    </source>
</reference>
<dbReference type="KEGG" id="tpie:A7C91_10535"/>
<evidence type="ECO:0000313" key="1">
    <source>
        <dbReference type="EMBL" id="ANF23541.1"/>
    </source>
</evidence>
<dbReference type="AlphaFoldDB" id="A0A172WJB4"/>
<dbReference type="EMBL" id="CP015520">
    <property type="protein sequence ID" value="ANF23541.1"/>
    <property type="molecule type" value="Genomic_DNA"/>
</dbReference>
<protein>
    <submittedName>
        <fullName evidence="1">Uncharacterized protein</fullName>
    </submittedName>
</protein>
<dbReference type="Proteomes" id="UP000076969">
    <property type="component" value="Chromosome"/>
</dbReference>
<evidence type="ECO:0000313" key="2">
    <source>
        <dbReference type="Proteomes" id="UP000076969"/>
    </source>
</evidence>
<gene>
    <name evidence="1" type="ORF">A7C91_10535</name>
</gene>
<organism evidence="1 2">
    <name type="scientific">Thermococcus piezophilus</name>
    <dbReference type="NCBI Taxonomy" id="1712654"/>
    <lineage>
        <taxon>Archaea</taxon>
        <taxon>Methanobacteriati</taxon>
        <taxon>Methanobacteriota</taxon>
        <taxon>Thermococci</taxon>
        <taxon>Thermococcales</taxon>
        <taxon>Thermococcaceae</taxon>
        <taxon>Thermococcus</taxon>
    </lineage>
</organism>